<keyword evidence="1" id="KW-1133">Transmembrane helix</keyword>
<sequence length="118" mass="13731">MSASSYRSLEEGRVRFSLYDRIFKNTKIDRVLDLTLEALAILFVLGTFVYLIIVGIKERHMCILIDACLVGYFYCELKLIKYYRKGELEPKFKRLILGIGFSILIQSALSIFIVCKKY</sequence>
<feature type="transmembrane region" description="Helical" evidence="1">
    <location>
        <begin position="38"/>
        <end position="56"/>
    </location>
</feature>
<keyword evidence="1" id="KW-0472">Membrane</keyword>
<keyword evidence="1" id="KW-0812">Transmembrane</keyword>
<dbReference type="Pfam" id="PF10856">
    <property type="entry name" value="DUF2678"/>
    <property type="match status" value="1"/>
</dbReference>
<keyword evidence="3" id="KW-1185">Reference proteome</keyword>
<dbReference type="AlphaFoldDB" id="A0A1Y1XGB3"/>
<organism evidence="2 3">
    <name type="scientific">Anaeromyces robustus</name>
    <dbReference type="NCBI Taxonomy" id="1754192"/>
    <lineage>
        <taxon>Eukaryota</taxon>
        <taxon>Fungi</taxon>
        <taxon>Fungi incertae sedis</taxon>
        <taxon>Chytridiomycota</taxon>
        <taxon>Chytridiomycota incertae sedis</taxon>
        <taxon>Neocallimastigomycetes</taxon>
        <taxon>Neocallimastigales</taxon>
        <taxon>Neocallimastigaceae</taxon>
        <taxon>Anaeromyces</taxon>
    </lineage>
</organism>
<comment type="caution">
    <text evidence="2">The sequence shown here is derived from an EMBL/GenBank/DDBJ whole genome shotgun (WGS) entry which is preliminary data.</text>
</comment>
<reference evidence="2 3" key="2">
    <citation type="submission" date="2016-08" db="EMBL/GenBank/DDBJ databases">
        <title>Pervasive Adenine N6-methylation of Active Genes in Fungi.</title>
        <authorList>
            <consortium name="DOE Joint Genome Institute"/>
            <person name="Mondo S.J."/>
            <person name="Dannebaum R.O."/>
            <person name="Kuo R.C."/>
            <person name="Labutti K."/>
            <person name="Haridas S."/>
            <person name="Kuo A."/>
            <person name="Salamov A."/>
            <person name="Ahrendt S.R."/>
            <person name="Lipzen A."/>
            <person name="Sullivan W."/>
            <person name="Andreopoulos W.B."/>
            <person name="Clum A."/>
            <person name="Lindquist E."/>
            <person name="Daum C."/>
            <person name="Ramamoorthy G.K."/>
            <person name="Gryganskyi A."/>
            <person name="Culley D."/>
            <person name="Magnuson J.K."/>
            <person name="James T.Y."/>
            <person name="O'Malley M.A."/>
            <person name="Stajich J.E."/>
            <person name="Spatafora J.W."/>
            <person name="Visel A."/>
            <person name="Grigoriev I.V."/>
        </authorList>
    </citation>
    <scope>NUCLEOTIDE SEQUENCE [LARGE SCALE GENOMIC DNA]</scope>
    <source>
        <strain evidence="2 3">S4</strain>
    </source>
</reference>
<dbReference type="Proteomes" id="UP000193944">
    <property type="component" value="Unassembled WGS sequence"/>
</dbReference>
<name>A0A1Y1XGB3_9FUNG</name>
<gene>
    <name evidence="2" type="ORF">BCR32DRAFT_276860</name>
</gene>
<proteinExistence type="predicted"/>
<feature type="transmembrane region" description="Helical" evidence="1">
    <location>
        <begin position="95"/>
        <end position="115"/>
    </location>
</feature>
<protein>
    <submittedName>
        <fullName evidence="2">Uncharacterized protein</fullName>
    </submittedName>
</protein>
<evidence type="ECO:0000313" key="3">
    <source>
        <dbReference type="Proteomes" id="UP000193944"/>
    </source>
</evidence>
<accession>A0A1Y1XGB3</accession>
<feature type="transmembrane region" description="Helical" evidence="1">
    <location>
        <begin position="63"/>
        <end position="83"/>
    </location>
</feature>
<evidence type="ECO:0000313" key="2">
    <source>
        <dbReference type="EMBL" id="ORX84767.1"/>
    </source>
</evidence>
<dbReference type="OrthoDB" id="17800at2759"/>
<evidence type="ECO:0000256" key="1">
    <source>
        <dbReference type="SAM" id="Phobius"/>
    </source>
</evidence>
<dbReference type="EMBL" id="MCFG01000046">
    <property type="protein sequence ID" value="ORX84767.1"/>
    <property type="molecule type" value="Genomic_DNA"/>
</dbReference>
<dbReference type="InterPro" id="IPR022564">
    <property type="entry name" value="DUF2678"/>
</dbReference>
<reference evidence="2 3" key="1">
    <citation type="submission" date="2016-08" db="EMBL/GenBank/DDBJ databases">
        <title>A Parts List for Fungal Cellulosomes Revealed by Comparative Genomics.</title>
        <authorList>
            <consortium name="DOE Joint Genome Institute"/>
            <person name="Haitjema C.H."/>
            <person name="Gilmore S.P."/>
            <person name="Henske J.K."/>
            <person name="Solomon K.V."/>
            <person name="De Groot R."/>
            <person name="Kuo A."/>
            <person name="Mondo S.J."/>
            <person name="Salamov A.A."/>
            <person name="Labutti K."/>
            <person name="Zhao Z."/>
            <person name="Chiniquy J."/>
            <person name="Barry K."/>
            <person name="Brewer H.M."/>
            <person name="Purvine S.O."/>
            <person name="Wright A.T."/>
            <person name="Boxma B."/>
            <person name="Van Alen T."/>
            <person name="Hackstein J.H."/>
            <person name="Baker S.E."/>
            <person name="Grigoriev I.V."/>
            <person name="O'Malley M.A."/>
        </authorList>
    </citation>
    <scope>NUCLEOTIDE SEQUENCE [LARGE SCALE GENOMIC DNA]</scope>
    <source>
        <strain evidence="2 3">S4</strain>
    </source>
</reference>